<gene>
    <name evidence="4" type="ORF">MHEL_20680</name>
</gene>
<dbReference type="SUPFAM" id="SSF46689">
    <property type="entry name" value="Homeodomain-like"/>
    <property type="match status" value="1"/>
</dbReference>
<dbReference type="GO" id="GO:0003677">
    <property type="term" value="F:DNA binding"/>
    <property type="evidence" value="ECO:0007669"/>
    <property type="project" value="UniProtKB-KW"/>
</dbReference>
<proteinExistence type="predicted"/>
<accession>A0A7I7T6C8</accession>
<evidence type="ECO:0000313" key="4">
    <source>
        <dbReference type="EMBL" id="BBY63825.1"/>
    </source>
</evidence>
<dbReference type="InterPro" id="IPR009057">
    <property type="entry name" value="Homeodomain-like_sf"/>
</dbReference>
<dbReference type="RefSeq" id="WP_163747434.1">
    <property type="nucleotide sequence ID" value="NZ_AP022596.1"/>
</dbReference>
<reference evidence="4 5" key="1">
    <citation type="journal article" date="2019" name="Emerg. Microbes Infect.">
        <title>Comprehensive subspecies identification of 175 nontuberculous mycobacteria species based on 7547 genomic profiles.</title>
        <authorList>
            <person name="Matsumoto Y."/>
            <person name="Kinjo T."/>
            <person name="Motooka D."/>
            <person name="Nabeya D."/>
            <person name="Jung N."/>
            <person name="Uechi K."/>
            <person name="Horii T."/>
            <person name="Iida T."/>
            <person name="Fujita J."/>
            <person name="Nakamura S."/>
        </authorList>
    </citation>
    <scope>NUCLEOTIDE SEQUENCE [LARGE SCALE GENOMIC DNA]</scope>
    <source>
        <strain evidence="4 5">JCM 30396</strain>
    </source>
</reference>
<dbReference type="Proteomes" id="UP000467148">
    <property type="component" value="Chromosome"/>
</dbReference>
<dbReference type="InterPro" id="IPR001647">
    <property type="entry name" value="HTH_TetR"/>
</dbReference>
<evidence type="ECO:0000313" key="5">
    <source>
        <dbReference type="Proteomes" id="UP000467148"/>
    </source>
</evidence>
<dbReference type="KEGG" id="mhev:MHEL_20680"/>
<feature type="region of interest" description="Disordered" evidence="2">
    <location>
        <begin position="195"/>
        <end position="226"/>
    </location>
</feature>
<keyword evidence="5" id="KW-1185">Reference proteome</keyword>
<dbReference type="EMBL" id="AP022596">
    <property type="protein sequence ID" value="BBY63825.1"/>
    <property type="molecule type" value="Genomic_DNA"/>
</dbReference>
<protein>
    <submittedName>
        <fullName evidence="4">Putative transcriptional regulator, TetR family protein</fullName>
    </submittedName>
</protein>
<sequence>MAADTSANLVAAAERLFAERGVDAVSLREIAREAGARNVMAVQYHLTDRAGVLAAIANKHLPMVDARRGALLDAIEAEAAPSMRSMASALVRPLAAKLADPDGGPAFLRIHADLLNRPVPTFDFTGHSSSLQRWRRLLEPLFDPVAVTLHPRLGALVYTAVELGRRAATAPHADDRLFISHLVDTVAAMLAAMPSEETRSLAKERQARRPRRASAAPDPANSGRRQ</sequence>
<organism evidence="4 5">
    <name type="scientific">Mycolicibacterium helvum</name>
    <dbReference type="NCBI Taxonomy" id="1534349"/>
    <lineage>
        <taxon>Bacteria</taxon>
        <taxon>Bacillati</taxon>
        <taxon>Actinomycetota</taxon>
        <taxon>Actinomycetes</taxon>
        <taxon>Mycobacteriales</taxon>
        <taxon>Mycobacteriaceae</taxon>
        <taxon>Mycolicibacterium</taxon>
    </lineage>
</organism>
<dbReference type="Pfam" id="PF00440">
    <property type="entry name" value="TetR_N"/>
    <property type="match status" value="1"/>
</dbReference>
<evidence type="ECO:0000256" key="1">
    <source>
        <dbReference type="ARBA" id="ARBA00023125"/>
    </source>
</evidence>
<dbReference type="AlphaFoldDB" id="A0A7I7T6C8"/>
<evidence type="ECO:0000256" key="2">
    <source>
        <dbReference type="SAM" id="MobiDB-lite"/>
    </source>
</evidence>
<keyword evidence="1" id="KW-0238">DNA-binding</keyword>
<feature type="domain" description="HTH tetR-type" evidence="3">
    <location>
        <begin position="9"/>
        <end position="35"/>
    </location>
</feature>
<name>A0A7I7T6C8_9MYCO</name>
<dbReference type="Gene3D" id="1.10.357.10">
    <property type="entry name" value="Tetracycline Repressor, domain 2"/>
    <property type="match status" value="1"/>
</dbReference>
<evidence type="ECO:0000259" key="3">
    <source>
        <dbReference type="Pfam" id="PF00440"/>
    </source>
</evidence>
<feature type="compositionally biased region" description="Basic and acidic residues" evidence="2">
    <location>
        <begin position="196"/>
        <end position="207"/>
    </location>
</feature>